<evidence type="ECO:0000313" key="3">
    <source>
        <dbReference type="EMBL" id="TGE25708.1"/>
    </source>
</evidence>
<dbReference type="OrthoDB" id="9813892at2"/>
<evidence type="ECO:0000259" key="2">
    <source>
        <dbReference type="Pfam" id="PF18962"/>
    </source>
</evidence>
<name>A0A4Z0Q6J7_9BACT</name>
<feature type="signal peptide" evidence="1">
    <location>
        <begin position="1"/>
        <end position="22"/>
    </location>
</feature>
<dbReference type="NCBIfam" id="TIGR04183">
    <property type="entry name" value="Por_Secre_tail"/>
    <property type="match status" value="1"/>
</dbReference>
<feature type="domain" description="Secretion system C-terminal sorting" evidence="2">
    <location>
        <begin position="223"/>
        <end position="291"/>
    </location>
</feature>
<dbReference type="Proteomes" id="UP000297549">
    <property type="component" value="Unassembled WGS sequence"/>
</dbReference>
<dbReference type="AlphaFoldDB" id="A0A4Z0Q6J7"/>
<reference evidence="3 4" key="1">
    <citation type="submission" date="2019-04" db="EMBL/GenBank/DDBJ databases">
        <authorList>
            <person name="Feng G."/>
            <person name="Zhang J."/>
            <person name="Zhu H."/>
        </authorList>
    </citation>
    <scope>NUCLEOTIDE SEQUENCE [LARGE SCALE GENOMIC DNA]</scope>
    <source>
        <strain evidence="3 4">JCM 31653</strain>
    </source>
</reference>
<organism evidence="3 4">
    <name type="scientific">Hymenobacter aquaticus</name>
    <dbReference type="NCBI Taxonomy" id="1867101"/>
    <lineage>
        <taxon>Bacteria</taxon>
        <taxon>Pseudomonadati</taxon>
        <taxon>Bacteroidota</taxon>
        <taxon>Cytophagia</taxon>
        <taxon>Cytophagales</taxon>
        <taxon>Hymenobacteraceae</taxon>
        <taxon>Hymenobacter</taxon>
    </lineage>
</organism>
<protein>
    <submittedName>
        <fullName evidence="3">T9SS type A sorting domain-containing protein</fullName>
    </submittedName>
</protein>
<evidence type="ECO:0000256" key="1">
    <source>
        <dbReference type="SAM" id="SignalP"/>
    </source>
</evidence>
<comment type="caution">
    <text evidence="3">The sequence shown here is derived from an EMBL/GenBank/DDBJ whole genome shotgun (WGS) entry which is preliminary data.</text>
</comment>
<keyword evidence="1" id="KW-0732">Signal</keyword>
<evidence type="ECO:0000313" key="4">
    <source>
        <dbReference type="Proteomes" id="UP000297549"/>
    </source>
</evidence>
<accession>A0A4Z0Q6J7</accession>
<dbReference type="Pfam" id="PF18962">
    <property type="entry name" value="Por_Secre_tail"/>
    <property type="match status" value="1"/>
</dbReference>
<keyword evidence="4" id="KW-1185">Reference proteome</keyword>
<dbReference type="InterPro" id="IPR026444">
    <property type="entry name" value="Secre_tail"/>
</dbReference>
<feature type="chain" id="PRO_5021429803" evidence="1">
    <location>
        <begin position="23"/>
        <end position="296"/>
    </location>
</feature>
<dbReference type="RefSeq" id="WP_135463285.1">
    <property type="nucleotide sequence ID" value="NZ_SRLC01000001.1"/>
</dbReference>
<sequence length="296" mass="32049">MRQFLPFCCALLGAGFLQPARAQSIVAGQRPATATYVDLLPDKVLTAQRPGTNTVTDLLDLDADGRADLQLNAYVSTASFPSDAEARLAPLHDDIAIYSNEQTPQIVRFAAQDVIQQNLPQPNPLLPQVWVSRSTIYPYGSSWLTRVGNNPAGNQSFGAWIDGQDGYLGVRLRSGNGWRYGWVRLQVTTQNTSGVIITVKDYALSNIVALQAEPAARLHGWQIYPVPATSQLTVQAPAATTGRVQLCDALGRILLTSPLAPGSTRQQLDLSGLATGVYGLRIETAAGFFFQRLVKQ</sequence>
<gene>
    <name evidence="3" type="ORF">E5K00_11105</name>
</gene>
<dbReference type="EMBL" id="SRLC01000001">
    <property type="protein sequence ID" value="TGE25708.1"/>
    <property type="molecule type" value="Genomic_DNA"/>
</dbReference>
<proteinExistence type="predicted"/>